<dbReference type="PANTHER" id="PTHR10742:SF386">
    <property type="entry name" value="LYSINE-SPECIFIC HISTONE DEMETHYLASE 1A"/>
    <property type="match status" value="1"/>
</dbReference>
<gene>
    <name evidence="7" type="ORF">HRG_05634</name>
</gene>
<dbReference type="PANTHER" id="PTHR10742">
    <property type="entry name" value="FLAVIN MONOAMINE OXIDASE"/>
    <property type="match status" value="1"/>
</dbReference>
<dbReference type="Pfam" id="PF01593">
    <property type="entry name" value="Amino_oxidase"/>
    <property type="match status" value="2"/>
</dbReference>
<dbReference type="InterPro" id="IPR036910">
    <property type="entry name" value="HMG_box_dom_sf"/>
</dbReference>
<proteinExistence type="inferred from homology"/>
<dbReference type="InterPro" id="IPR009071">
    <property type="entry name" value="HMG_box_dom"/>
</dbReference>
<dbReference type="PROSITE" id="PS50934">
    <property type="entry name" value="SWIRM"/>
    <property type="match status" value="1"/>
</dbReference>
<sequence>MDTSSDDEVPQPDGDDDVPASHNSNDAVNSFTSSLSALTELSDASSLRSNASSKATTPAEPDTSPEQSLPRKPLSHHHNIERLNYTIRPKSSIPTDIPLHQYASECIDAAESSRLNPYALHPEEYHLLRHHISHAQVTTYLNIRNGILRIWIRRPWSGVTRQEAVGCANARWFDAASVCYDWLLRRGYINFGCVQPPETHTSGHGLPRGKRRKTVAVLGAGISGLACARQLEGLFRQYADRYHENGQEVPRVVLFEGRGRVGGRVYSREFKSKPVGEQPEFPAKRHTAEMGGMIITGFDRGNPMNVLVRGQLGLPYHALTADTTIYDSNGKPVDPVRDQLVEKLYNDCLDRVSEFKFKPQPSKLIEGNRDLLTEGRDSPADGSKSIMQAEEAAAALPHAPPVSQQSVPEKVNMVPVSADKLTGRVHNEPGIPANLRAADKARLMGWSLRSVAANEHNIDLNEAATIEGATLGSVLDHAISQYKHLVDLSAQDHRLLNWHVANLEYSNATNLRNLSLGLWDMDAGNEWEGRHTMVVGGYQGVARGLLLCPTKLDLTTRFAAKKINYHADSFTGPAAIESEDGTSVEADCVVCTVPLGVLKQGSIAFDPPLPSWKTGVIERLGFGVLNKVVLVYERVFWEPDRHIFGIVRDAPSRHSTTQKDYGVNRGRFFQWFNVSNTTGLPCLIALMAGDAGFETEHSSNDHLIAEATEILRNVFGKDVPYPVESVVTRWASDRFARGSYSSTAPGMLPDDYDTMARPMGNLFFAEVLEAMVGPIEVPTPLILPKDSLLLHKRKQAAENPRQARLEAYEVEVWDHVRSQIGERPARPHKVAGNAYLLYSKAHFEDAKKRCEENRKPGKSRSMPNEVRVMTSKMWKDATPDERKPFEDQAAEQKRAYAEAMRTFTDTSQKWDQEAACLRAAYEKDHPSVPGPDETTHDARMSHKHRRAKPVNYAAGGRSKEAAEP</sequence>
<comment type="caution">
    <text evidence="7">The sequence shown here is derived from an EMBL/GenBank/DDBJ whole genome shotgun (WGS) entry which is preliminary data.</text>
</comment>
<feature type="compositionally biased region" description="Low complexity" evidence="4">
    <location>
        <begin position="42"/>
        <end position="55"/>
    </location>
</feature>
<dbReference type="RefSeq" id="XP_044720637.1">
    <property type="nucleotide sequence ID" value="XM_044864105.1"/>
</dbReference>
<feature type="domain" description="HMG box" evidence="5">
    <location>
        <begin position="828"/>
        <end position="904"/>
    </location>
</feature>
<dbReference type="Gene3D" id="3.90.660.10">
    <property type="match status" value="1"/>
</dbReference>
<feature type="DNA-binding region" description="HMG box" evidence="3">
    <location>
        <begin position="828"/>
        <end position="904"/>
    </location>
</feature>
<dbReference type="GeneID" id="68354763"/>
<feature type="domain" description="SWIRM" evidence="6">
    <location>
        <begin position="106"/>
        <end position="200"/>
    </location>
</feature>
<dbReference type="InterPro" id="IPR050281">
    <property type="entry name" value="Flavin_monoamine_oxidase"/>
</dbReference>
<evidence type="ECO:0000313" key="8">
    <source>
        <dbReference type="Proteomes" id="UP000824596"/>
    </source>
</evidence>
<evidence type="ECO:0000256" key="3">
    <source>
        <dbReference type="PROSITE-ProRule" id="PRU00267"/>
    </source>
</evidence>
<protein>
    <submittedName>
        <fullName evidence="7">Flavin containing amine oxidoreductase domain-containing protein</fullName>
    </submittedName>
</protein>
<dbReference type="Gene3D" id="1.10.30.10">
    <property type="entry name" value="High mobility group box domain"/>
    <property type="match status" value="1"/>
</dbReference>
<keyword evidence="8" id="KW-1185">Reference proteome</keyword>
<dbReference type="Pfam" id="PF04433">
    <property type="entry name" value="SWIRM"/>
    <property type="match status" value="1"/>
</dbReference>
<dbReference type="FunFam" id="3.50.50.60:FF:000249">
    <property type="entry name" value="Lysine-specific histone demethylase Aof2"/>
    <property type="match status" value="1"/>
</dbReference>
<evidence type="ECO:0000256" key="4">
    <source>
        <dbReference type="SAM" id="MobiDB-lite"/>
    </source>
</evidence>
<dbReference type="Proteomes" id="UP000824596">
    <property type="component" value="Unassembled WGS sequence"/>
</dbReference>
<evidence type="ECO:0000256" key="2">
    <source>
        <dbReference type="ARBA" id="ARBA00023002"/>
    </source>
</evidence>
<dbReference type="Gene3D" id="3.50.50.60">
    <property type="entry name" value="FAD/NAD(P)-binding domain"/>
    <property type="match status" value="1"/>
</dbReference>
<keyword evidence="3" id="KW-0238">DNA-binding</keyword>
<dbReference type="CDD" id="cd00084">
    <property type="entry name" value="HMG-box_SF"/>
    <property type="match status" value="1"/>
</dbReference>
<evidence type="ECO:0000259" key="6">
    <source>
        <dbReference type="PROSITE" id="PS50934"/>
    </source>
</evidence>
<keyword evidence="3" id="KW-0539">Nucleus</keyword>
<reference evidence="7" key="1">
    <citation type="submission" date="2021-09" db="EMBL/GenBank/DDBJ databases">
        <title>A high-quality genome of the endoparasitic fungus Hirsutella rhossiliensis with a comparison of Hirsutella genomes reveals transposable elements contributing to genome size variation.</title>
        <authorList>
            <person name="Lin R."/>
            <person name="Jiao Y."/>
            <person name="Sun X."/>
            <person name="Ling J."/>
            <person name="Xie B."/>
            <person name="Cheng X."/>
        </authorList>
    </citation>
    <scope>NUCLEOTIDE SEQUENCE</scope>
    <source>
        <strain evidence="7">HR02</strain>
    </source>
</reference>
<dbReference type="Gene3D" id="1.10.10.10">
    <property type="entry name" value="Winged helix-like DNA-binding domain superfamily/Winged helix DNA-binding domain"/>
    <property type="match status" value="1"/>
</dbReference>
<dbReference type="GO" id="GO:0003682">
    <property type="term" value="F:chromatin binding"/>
    <property type="evidence" value="ECO:0007669"/>
    <property type="project" value="TreeGrafter"/>
</dbReference>
<feature type="region of interest" description="Disordered" evidence="4">
    <location>
        <begin position="921"/>
        <end position="964"/>
    </location>
</feature>
<comment type="similarity">
    <text evidence="1">Belongs to the flavin monoamine oxidase family.</text>
</comment>
<dbReference type="SUPFAM" id="SSF47095">
    <property type="entry name" value="HMG-box"/>
    <property type="match status" value="1"/>
</dbReference>
<organism evidence="7 8">
    <name type="scientific">Hirsutella rhossiliensis</name>
    <dbReference type="NCBI Taxonomy" id="111463"/>
    <lineage>
        <taxon>Eukaryota</taxon>
        <taxon>Fungi</taxon>
        <taxon>Dikarya</taxon>
        <taxon>Ascomycota</taxon>
        <taxon>Pezizomycotina</taxon>
        <taxon>Sordariomycetes</taxon>
        <taxon>Hypocreomycetidae</taxon>
        <taxon>Hypocreales</taxon>
        <taxon>Ophiocordycipitaceae</taxon>
        <taxon>Hirsutella</taxon>
    </lineage>
</organism>
<dbReference type="SUPFAM" id="SSF54373">
    <property type="entry name" value="FAD-linked reductases, C-terminal domain"/>
    <property type="match status" value="1"/>
</dbReference>
<feature type="compositionally biased region" description="Polar residues" evidence="4">
    <location>
        <begin position="21"/>
        <end position="39"/>
    </location>
</feature>
<dbReference type="EMBL" id="JAIZPD010000005">
    <property type="protein sequence ID" value="KAH0963124.1"/>
    <property type="molecule type" value="Genomic_DNA"/>
</dbReference>
<accession>A0A9P8SIF4</accession>
<feature type="region of interest" description="Disordered" evidence="4">
    <location>
        <begin position="1"/>
        <end position="78"/>
    </location>
</feature>
<dbReference type="SMART" id="SM00398">
    <property type="entry name" value="HMG"/>
    <property type="match status" value="1"/>
</dbReference>
<keyword evidence="2" id="KW-0560">Oxidoreductase</keyword>
<dbReference type="OrthoDB" id="9982100at2759"/>
<dbReference type="GO" id="GO:0016491">
    <property type="term" value="F:oxidoreductase activity"/>
    <property type="evidence" value="ECO:0007669"/>
    <property type="project" value="UniProtKB-KW"/>
</dbReference>
<dbReference type="Pfam" id="PF00505">
    <property type="entry name" value="HMG_box"/>
    <property type="match status" value="1"/>
</dbReference>
<dbReference type="InterPro" id="IPR007526">
    <property type="entry name" value="SWIRM"/>
</dbReference>
<dbReference type="GO" id="GO:0005634">
    <property type="term" value="C:nucleus"/>
    <property type="evidence" value="ECO:0007669"/>
    <property type="project" value="UniProtKB-UniRule"/>
</dbReference>
<dbReference type="InterPro" id="IPR036188">
    <property type="entry name" value="FAD/NAD-bd_sf"/>
</dbReference>
<evidence type="ECO:0000256" key="1">
    <source>
        <dbReference type="ARBA" id="ARBA00005995"/>
    </source>
</evidence>
<evidence type="ECO:0000259" key="5">
    <source>
        <dbReference type="PROSITE" id="PS50118"/>
    </source>
</evidence>
<dbReference type="SUPFAM" id="SSF46689">
    <property type="entry name" value="Homeodomain-like"/>
    <property type="match status" value="1"/>
</dbReference>
<dbReference type="InterPro" id="IPR009057">
    <property type="entry name" value="Homeodomain-like_sf"/>
</dbReference>
<dbReference type="InterPro" id="IPR036388">
    <property type="entry name" value="WH-like_DNA-bd_sf"/>
</dbReference>
<dbReference type="GO" id="GO:0006338">
    <property type="term" value="P:chromatin remodeling"/>
    <property type="evidence" value="ECO:0007669"/>
    <property type="project" value="TreeGrafter"/>
</dbReference>
<feature type="compositionally biased region" description="Acidic residues" evidence="4">
    <location>
        <begin position="1"/>
        <end position="18"/>
    </location>
</feature>
<dbReference type="InterPro" id="IPR002937">
    <property type="entry name" value="Amino_oxidase"/>
</dbReference>
<dbReference type="GO" id="GO:0050660">
    <property type="term" value="F:flavin adenine dinucleotide binding"/>
    <property type="evidence" value="ECO:0007669"/>
    <property type="project" value="TreeGrafter"/>
</dbReference>
<dbReference type="PROSITE" id="PS50118">
    <property type="entry name" value="HMG_BOX_2"/>
    <property type="match status" value="1"/>
</dbReference>
<dbReference type="GO" id="GO:0010468">
    <property type="term" value="P:regulation of gene expression"/>
    <property type="evidence" value="ECO:0007669"/>
    <property type="project" value="UniProtKB-ARBA"/>
</dbReference>
<name>A0A9P8SIF4_9HYPO</name>
<dbReference type="SUPFAM" id="SSF51905">
    <property type="entry name" value="FAD/NAD(P)-binding domain"/>
    <property type="match status" value="1"/>
</dbReference>
<dbReference type="GO" id="GO:0003677">
    <property type="term" value="F:DNA binding"/>
    <property type="evidence" value="ECO:0007669"/>
    <property type="project" value="UniProtKB-UniRule"/>
</dbReference>
<evidence type="ECO:0000313" key="7">
    <source>
        <dbReference type="EMBL" id="KAH0963124.1"/>
    </source>
</evidence>
<dbReference type="AlphaFoldDB" id="A0A9P8SIF4"/>